<dbReference type="EMBL" id="JBGNYA010000001">
    <property type="protein sequence ID" value="MFA1610052.1"/>
    <property type="molecule type" value="Genomic_DNA"/>
</dbReference>
<organism evidence="1 2">
    <name type="scientific">Halobellus rubicundus</name>
    <dbReference type="NCBI Taxonomy" id="2996466"/>
    <lineage>
        <taxon>Archaea</taxon>
        <taxon>Methanobacteriati</taxon>
        <taxon>Methanobacteriota</taxon>
        <taxon>Stenosarchaea group</taxon>
        <taxon>Halobacteria</taxon>
        <taxon>Halobacteriales</taxon>
        <taxon>Haloferacaceae</taxon>
        <taxon>Halobellus</taxon>
    </lineage>
</organism>
<proteinExistence type="predicted"/>
<gene>
    <name evidence="1" type="ORF">OS889_03400</name>
</gene>
<dbReference type="AlphaFoldDB" id="A0ABD5M826"/>
<accession>A0ABD5M826</accession>
<sequence>MGRLLLIILLAVTVLTSGCVSNSVSDPGGSEDEPELEGQKIGFETIDFKQSDMIPVIEGGLISTRSYYNGSRALLIENRSQLVSLNYDRIAEETNNSTSESIRNTNLRNKTILVVQTRSSSQCSHPVKTVAKENQTITIDIEENCSGGNSLSTLTIETLIIKINERTRLDHFTFDINIQGGLKNKVPVHPASSK</sequence>
<dbReference type="Proteomes" id="UP001570511">
    <property type="component" value="Unassembled WGS sequence"/>
</dbReference>
<comment type="caution">
    <text evidence="1">The sequence shown here is derived from an EMBL/GenBank/DDBJ whole genome shotgun (WGS) entry which is preliminary data.</text>
</comment>
<evidence type="ECO:0008006" key="3">
    <source>
        <dbReference type="Google" id="ProtNLM"/>
    </source>
</evidence>
<protein>
    <recommendedName>
        <fullName evidence="3">Lipoprotein</fullName>
    </recommendedName>
</protein>
<keyword evidence="2" id="KW-1185">Reference proteome</keyword>
<dbReference type="PROSITE" id="PS51257">
    <property type="entry name" value="PROKAR_LIPOPROTEIN"/>
    <property type="match status" value="1"/>
</dbReference>
<evidence type="ECO:0000313" key="1">
    <source>
        <dbReference type="EMBL" id="MFA1610052.1"/>
    </source>
</evidence>
<dbReference type="RefSeq" id="WP_372387288.1">
    <property type="nucleotide sequence ID" value="NZ_JBGNYA010000001.1"/>
</dbReference>
<evidence type="ECO:0000313" key="2">
    <source>
        <dbReference type="Proteomes" id="UP001570511"/>
    </source>
</evidence>
<reference evidence="1 2" key="1">
    <citation type="submission" date="2024-08" db="EMBL/GenBank/DDBJ databases">
        <title>Halobellus sp. MBLA0158 whole genome sequence.</title>
        <authorList>
            <person name="Hwang C.Y."/>
            <person name="Cho E.-S."/>
            <person name="Seo M.-J."/>
        </authorList>
    </citation>
    <scope>NUCLEOTIDE SEQUENCE [LARGE SCALE GENOMIC DNA]</scope>
    <source>
        <strain evidence="1 2">MBLA0158</strain>
    </source>
</reference>
<name>A0ABD5M826_9EURY</name>